<dbReference type="GO" id="GO:0004722">
    <property type="term" value="F:protein serine/threonine phosphatase activity"/>
    <property type="evidence" value="ECO:0007669"/>
    <property type="project" value="InterPro"/>
</dbReference>
<keyword evidence="2" id="KW-0812">Transmembrane</keyword>
<feature type="compositionally biased region" description="Low complexity" evidence="1">
    <location>
        <begin position="331"/>
        <end position="350"/>
    </location>
</feature>
<dbReference type="InterPro" id="IPR036457">
    <property type="entry name" value="PPM-type-like_dom_sf"/>
</dbReference>
<evidence type="ECO:0000256" key="1">
    <source>
        <dbReference type="SAM" id="MobiDB-lite"/>
    </source>
</evidence>
<reference evidence="4" key="1">
    <citation type="submission" date="2020-02" db="EMBL/GenBank/DDBJ databases">
        <authorList>
            <person name="Meier V. D."/>
        </authorList>
    </citation>
    <scope>NUCLEOTIDE SEQUENCE</scope>
    <source>
        <strain evidence="4">AVDCRST_MAG65</strain>
    </source>
</reference>
<feature type="domain" description="PPM-type phosphatase" evidence="3">
    <location>
        <begin position="6"/>
        <end position="235"/>
    </location>
</feature>
<feature type="transmembrane region" description="Helical" evidence="2">
    <location>
        <begin position="369"/>
        <end position="389"/>
    </location>
</feature>
<dbReference type="CDD" id="cd00143">
    <property type="entry name" value="PP2Cc"/>
    <property type="match status" value="1"/>
</dbReference>
<dbReference type="PANTHER" id="PTHR47992">
    <property type="entry name" value="PROTEIN PHOSPHATASE"/>
    <property type="match status" value="1"/>
</dbReference>
<name>A0A6J4RFT7_9ACTN</name>
<dbReference type="SUPFAM" id="SSF81606">
    <property type="entry name" value="PP2C-like"/>
    <property type="match status" value="1"/>
</dbReference>
<dbReference type="Pfam" id="PF13672">
    <property type="entry name" value="PP2C_2"/>
    <property type="match status" value="1"/>
</dbReference>
<feature type="region of interest" description="Disordered" evidence="1">
    <location>
        <begin position="251"/>
        <end position="364"/>
    </location>
</feature>
<keyword evidence="2" id="KW-1133">Transmembrane helix</keyword>
<accession>A0A6J4RFT7</accession>
<evidence type="ECO:0000256" key="2">
    <source>
        <dbReference type="SAM" id="Phobius"/>
    </source>
</evidence>
<dbReference type="EMBL" id="CADCVL010000026">
    <property type="protein sequence ID" value="CAA9464687.1"/>
    <property type="molecule type" value="Genomic_DNA"/>
</dbReference>
<dbReference type="SMART" id="SM00331">
    <property type="entry name" value="PP2C_SIG"/>
    <property type="match status" value="1"/>
</dbReference>
<dbReference type="Gene3D" id="3.60.40.10">
    <property type="entry name" value="PPM-type phosphatase domain"/>
    <property type="match status" value="1"/>
</dbReference>
<dbReference type="AlphaFoldDB" id="A0A6J4RFT7"/>
<dbReference type="SMART" id="SM00332">
    <property type="entry name" value="PP2Cc"/>
    <property type="match status" value="1"/>
</dbReference>
<dbReference type="NCBIfam" id="NF033484">
    <property type="entry name" value="Stp1_PP2C_phos"/>
    <property type="match status" value="1"/>
</dbReference>
<evidence type="ECO:0000259" key="3">
    <source>
        <dbReference type="PROSITE" id="PS51746"/>
    </source>
</evidence>
<organism evidence="4">
    <name type="scientific">uncultured Solirubrobacteraceae bacterium</name>
    <dbReference type="NCBI Taxonomy" id="1162706"/>
    <lineage>
        <taxon>Bacteria</taxon>
        <taxon>Bacillati</taxon>
        <taxon>Actinomycetota</taxon>
        <taxon>Thermoleophilia</taxon>
        <taxon>Solirubrobacterales</taxon>
        <taxon>Solirubrobacteraceae</taxon>
        <taxon>environmental samples</taxon>
    </lineage>
</organism>
<protein>
    <submittedName>
        <fullName evidence="4">Protein serine/threonine phosphatase PrpC, regulation of stationary phase</fullName>
    </submittedName>
</protein>
<dbReference type="InterPro" id="IPR001932">
    <property type="entry name" value="PPM-type_phosphatase-like_dom"/>
</dbReference>
<proteinExistence type="predicted"/>
<sequence length="470" mass="49548">MLRVVEHFADSDVGRQRQGNEDSLFVRSPLFVVADGMGGAQAGEVASQMAVGAFADGLTGSSPAEALVRTVRDANRRIHERSQRDRQTAGMGTTLTAAVLTEGDEVAVAHVGDSRCYLLRDGDLVRLTRDHSLVGELVAQGKLTEEQAEAHPQRSVITRALGSEAEIQVDVDLYAARAGDLFLVCSDGLTSMVPESRIKELLTAPGDLDARGRSLIAAANRAGGRDNITVILFRLGDAGDGGPGGVVAASTARREAAETRGGATRAIPAIASDDRQSTAALDTVPAHDAASPDASLTATAEPATGERSATAEADAPAAGATGEHSAPATGPAKAVEPARAAPADSSAARAGSPQAGDHKPRPRRRRRRFLRALAIFALVLVPLLVPAWMASRVVYFIGVDAERGRVVTIYRGVPYDLPGGVRLYERFYPSGVTIDAVPPARREIFTNHKLRSRDDAEDLVIALERGELNR</sequence>
<dbReference type="InterPro" id="IPR015655">
    <property type="entry name" value="PP2C"/>
</dbReference>
<keyword evidence="2" id="KW-0472">Membrane</keyword>
<evidence type="ECO:0000313" key="4">
    <source>
        <dbReference type="EMBL" id="CAA9464687.1"/>
    </source>
</evidence>
<feature type="compositionally biased region" description="Low complexity" evidence="1">
    <location>
        <begin position="310"/>
        <end position="323"/>
    </location>
</feature>
<dbReference type="PROSITE" id="PS51746">
    <property type="entry name" value="PPM_2"/>
    <property type="match status" value="1"/>
</dbReference>
<gene>
    <name evidence="4" type="ORF">AVDCRST_MAG65-154</name>
</gene>